<evidence type="ECO:0000313" key="2">
    <source>
        <dbReference type="EMBL" id="USI74728.1"/>
    </source>
</evidence>
<proteinExistence type="predicted"/>
<dbReference type="EMBL" id="CP084931">
    <property type="protein sequence ID" value="USI74728.1"/>
    <property type="molecule type" value="Genomic_DNA"/>
</dbReference>
<evidence type="ECO:0008006" key="4">
    <source>
        <dbReference type="Google" id="ProtNLM"/>
    </source>
</evidence>
<name>A0ABY4XCN3_9SPHN</name>
<accession>A0ABY4XCN3</accession>
<keyword evidence="3" id="KW-1185">Reference proteome</keyword>
<evidence type="ECO:0000256" key="1">
    <source>
        <dbReference type="SAM" id="MobiDB-lite"/>
    </source>
</evidence>
<protein>
    <recommendedName>
        <fullName evidence="4">Cell envelope biogenesis protein TolA</fullName>
    </recommendedName>
</protein>
<sequence length="184" mass="19475">MARALKLFRTPIGFHDAYVAAPSRKAALAAWGSAADLFARGMAEEVSDRAAAPAAFDAPGTVVRIARGDPGEAAPARARTRARRAAEGDGAAARRGPAKAARPEPKPRPSRAALDAAEADRDALATAQDAARAALRCAREQALARERRALERDQARDRAAAERRVDEARAAHLEALARWRADAA</sequence>
<dbReference type="Proteomes" id="UP001056937">
    <property type="component" value="Chromosome 2"/>
</dbReference>
<dbReference type="RefSeq" id="WP_252168542.1">
    <property type="nucleotide sequence ID" value="NZ_CP084931.1"/>
</dbReference>
<gene>
    <name evidence="2" type="ORF">LHA26_18435</name>
</gene>
<organism evidence="2 3">
    <name type="scientific">Sphingomonas morindae</name>
    <dbReference type="NCBI Taxonomy" id="1541170"/>
    <lineage>
        <taxon>Bacteria</taxon>
        <taxon>Pseudomonadati</taxon>
        <taxon>Pseudomonadota</taxon>
        <taxon>Alphaproteobacteria</taxon>
        <taxon>Sphingomonadales</taxon>
        <taxon>Sphingomonadaceae</taxon>
        <taxon>Sphingomonas</taxon>
    </lineage>
</organism>
<feature type="compositionally biased region" description="Low complexity" evidence="1">
    <location>
        <begin position="88"/>
        <end position="100"/>
    </location>
</feature>
<feature type="region of interest" description="Disordered" evidence="1">
    <location>
        <begin position="66"/>
        <end position="129"/>
    </location>
</feature>
<evidence type="ECO:0000313" key="3">
    <source>
        <dbReference type="Proteomes" id="UP001056937"/>
    </source>
</evidence>
<reference evidence="2" key="1">
    <citation type="journal article" date="2022" name="Toxins">
        <title>Genomic Analysis of Sphingopyxis sp. USTB-05 for Biodegrading Cyanobacterial Hepatotoxins.</title>
        <authorList>
            <person name="Liu C."/>
            <person name="Xu Q."/>
            <person name="Zhao Z."/>
            <person name="Zhang H."/>
            <person name="Liu X."/>
            <person name="Yin C."/>
            <person name="Liu Y."/>
            <person name="Yan H."/>
        </authorList>
    </citation>
    <scope>NUCLEOTIDE SEQUENCE</scope>
    <source>
        <strain evidence="2">NBD5</strain>
    </source>
</reference>